<dbReference type="InterPro" id="IPR003759">
    <property type="entry name" value="Cbl-bd_cap"/>
</dbReference>
<evidence type="ECO:0000259" key="22">
    <source>
        <dbReference type="PROSITE" id="PS50974"/>
    </source>
</evidence>
<evidence type="ECO:0000256" key="11">
    <source>
        <dbReference type="ARBA" id="ARBA00022723"/>
    </source>
</evidence>
<keyword evidence="9 16" id="KW-0808">Transferase</keyword>
<dbReference type="Proteomes" id="UP000242180">
    <property type="component" value="Unassembled WGS sequence"/>
</dbReference>
<evidence type="ECO:0000256" key="2">
    <source>
        <dbReference type="ARBA" id="ARBA00001956"/>
    </source>
</evidence>
<dbReference type="InterPro" id="IPR036724">
    <property type="entry name" value="Cobalamin-bd_sf"/>
</dbReference>
<dbReference type="STRING" id="13706.A0A1X2HA94"/>
<dbReference type="Gene3D" id="3.20.20.330">
    <property type="entry name" value="Homocysteine-binding-like domain"/>
    <property type="match status" value="1"/>
</dbReference>
<evidence type="ECO:0000256" key="3">
    <source>
        <dbReference type="ARBA" id="ARBA00005178"/>
    </source>
</evidence>
<dbReference type="GO" id="GO:0031419">
    <property type="term" value="F:cobalamin binding"/>
    <property type="evidence" value="ECO:0007669"/>
    <property type="project" value="UniProtKB-UniRule"/>
</dbReference>
<keyword evidence="12" id="KW-0677">Repeat</keyword>
<evidence type="ECO:0000256" key="5">
    <source>
        <dbReference type="ARBA" id="ARBA00012032"/>
    </source>
</evidence>
<comment type="cofactor">
    <cofactor evidence="1 16 19">
        <name>Zn(2+)</name>
        <dbReference type="ChEBI" id="CHEBI:29105"/>
    </cofactor>
</comment>
<dbReference type="CDD" id="cd02069">
    <property type="entry name" value="methionine_synthase_B12_BD"/>
    <property type="match status" value="1"/>
</dbReference>
<dbReference type="Gene3D" id="1.10.1240.10">
    <property type="entry name" value="Methionine synthase domain"/>
    <property type="match status" value="1"/>
</dbReference>
<dbReference type="FunFam" id="3.20.20.330:FF:000001">
    <property type="entry name" value="Methionine synthase"/>
    <property type="match status" value="1"/>
</dbReference>
<dbReference type="InterPro" id="IPR036594">
    <property type="entry name" value="Meth_synthase_dom"/>
</dbReference>
<feature type="binding site" evidence="18">
    <location>
        <position position="788"/>
    </location>
    <ligand>
        <name>methylcob(III)alamin</name>
        <dbReference type="ChEBI" id="CHEBI:28115"/>
    </ligand>
</feature>
<evidence type="ECO:0000256" key="15">
    <source>
        <dbReference type="ARBA" id="ARBA00023285"/>
    </source>
</evidence>
<proteinExistence type="inferred from homology"/>
<accession>A0A1X2HA94</accession>
<dbReference type="PROSITE" id="PS50970">
    <property type="entry name" value="HCY"/>
    <property type="match status" value="1"/>
</dbReference>
<sequence length="1218" mass="135407">MAIDGAMGTMVQRLKLEEKDFRGEEFKNHSKDLRGNNDLLTLTLPDAIYDIHRMYLEAGSDMVETNTFSSTTIAQADYALEEYAYRLNKEGAALAKRACEDVTKATGIPRFVCGAIGPTNRTASISPSVENPAFRNVTFDELVTAYAEQIRGLLDGGADILLVETIFDTLNAKAAVYAIDLVMDEDKRPRVPVFISGTIVDQSGRTLSGQTGEAFVTSLNHTKPVAFGLNCALGAPQMKPFIQNISRFTDAHIICYPNAGLPNAMGEYDESPEQMAKNVEPFAQEGLITIVGGCCGTTPEHIKAVVNVCRKYKPRPKPAYNQNVMTLSGLEVLRVDETTGFVNVGERCNVAGSRKFCRHILKGEYEEALAIARAQVENGAQVVDCNFDEGLLDGHAAMHKFLNLLASDPDCARVPLMVDSSKFSVIEAGLKCAQGKCIVNSISLKEGEEEFIKKAKIIKRFGAAVVVMAFDETGQAAEKDRKVEICTRSYRILVDKVGFNPYDIIFDPNILTIATGMEEHNNYGVEFIEACREIKRTLPGAKISGGVSNLSFAFRGMDKVREAMHSVFLFHAVKAGMDMGIVNAGFLTVYDDIPKDLLELCENAVWNKDPDVTEKLLDYAKLHSKDAKKDEDLEEWRTWPVTQRISHSLVKGIMKHIIEDTEEARQDKEKYPRALNVIEGPLMDGMNVVGDLFGKGKIVMKKAVAHLVEYIKVEKEEEMARTGETEMKGNGTIIMATVKGDVHDIGKNICGVVLGCNNYRVIDMGVMVPVDQIIARAIEEKADIIGLSGLITPSLEEMVIVAKECKKAGLKLPILIGGATTSKMHTAVKIAPQYDSPVVYVLDASRSVPVVASLLDDNLREDFSEDIREEYEELREEYYDGLEEKHLLTIAAAREKKLRIDWSLRPPVNKPAYLGTKVFDNYPLEQLLAHIDWNPFFQVFQLRGRYPNRGYPKIFDDEHVGPEAKRVFEDAQVMLKEIVSKKLLRATGIVGFYPANAIGDDIHVYEDESREKTKAVFYGLRQQSEKETDEPYYCLSDFVAPKETGMQDYVGMFAVSTGFGCDELVAQYEQDQDDYSSIMAKALADRLAEAFAEVLHEEVRKTEWAYVEEESLSAADMFAVRYQGIRPAPGYPSQPDHTEKLTMWQLGDIEAKTGMKLTDSLAMEPAASVSGLYFAHPDAKYFAVGKIDKDQIDDYAARKNMEVPTVEKWLGTILAYDA</sequence>
<evidence type="ECO:0000313" key="26">
    <source>
        <dbReference type="Proteomes" id="UP000242180"/>
    </source>
</evidence>
<reference evidence="25 26" key="1">
    <citation type="submission" date="2016-07" db="EMBL/GenBank/DDBJ databases">
        <title>Pervasive Adenine N6-methylation of Active Genes in Fungi.</title>
        <authorList>
            <consortium name="DOE Joint Genome Institute"/>
            <person name="Mondo S.J."/>
            <person name="Dannebaum R.O."/>
            <person name="Kuo R.C."/>
            <person name="Labutti K."/>
            <person name="Haridas S."/>
            <person name="Kuo A."/>
            <person name="Salamov A."/>
            <person name="Ahrendt S.R."/>
            <person name="Lipzen A."/>
            <person name="Sullivan W."/>
            <person name="Andreopoulos W.B."/>
            <person name="Clum A."/>
            <person name="Lindquist E."/>
            <person name="Daum C."/>
            <person name="Ramamoorthy G.K."/>
            <person name="Gryganskyi A."/>
            <person name="Culley D."/>
            <person name="Magnuson J.K."/>
            <person name="James T.Y."/>
            <person name="O'Malley M.A."/>
            <person name="Stajich J.E."/>
            <person name="Spatafora J.W."/>
            <person name="Visel A."/>
            <person name="Grigoriev I.V."/>
        </authorList>
    </citation>
    <scope>NUCLEOTIDE SEQUENCE [LARGE SCALE GENOMIC DNA]</scope>
    <source>
        <strain evidence="25 26">NRRL 2496</strain>
    </source>
</reference>
<feature type="binding site" evidence="17 19">
    <location>
        <position position="231"/>
    </location>
    <ligand>
        <name>Zn(2+)</name>
        <dbReference type="ChEBI" id="CHEBI:29105"/>
    </ligand>
</feature>
<dbReference type="NCBIfam" id="TIGR02082">
    <property type="entry name" value="metH"/>
    <property type="match status" value="1"/>
</dbReference>
<dbReference type="FunFam" id="3.40.50.280:FF:000001">
    <property type="entry name" value="Methionine synthase"/>
    <property type="match status" value="1"/>
</dbReference>
<keyword evidence="10 16" id="KW-0949">S-adenosyl-L-methionine</keyword>
<dbReference type="InterPro" id="IPR003726">
    <property type="entry name" value="HCY_dom"/>
</dbReference>
<feature type="binding site" evidence="17 19">
    <location>
        <position position="295"/>
    </location>
    <ligand>
        <name>Zn(2+)</name>
        <dbReference type="ChEBI" id="CHEBI:29105"/>
    </ligand>
</feature>
<feature type="domain" description="Pterin-binding" evidence="21">
    <location>
        <begin position="341"/>
        <end position="602"/>
    </location>
</feature>
<dbReference type="PANTHER" id="PTHR45833">
    <property type="entry name" value="METHIONINE SYNTHASE"/>
    <property type="match status" value="1"/>
</dbReference>
<comment type="pathway">
    <text evidence="3 16">Amino-acid biosynthesis; L-methionine biosynthesis via de novo pathway; L-methionine from L-homocysteine (MetH route): step 1/1.</text>
</comment>
<evidence type="ECO:0000259" key="20">
    <source>
        <dbReference type="PROSITE" id="PS50970"/>
    </source>
</evidence>
<dbReference type="SMART" id="SM01018">
    <property type="entry name" value="B12-binding_2"/>
    <property type="match status" value="1"/>
</dbReference>
<dbReference type="GO" id="GO:0008705">
    <property type="term" value="F:methionine synthase activity"/>
    <property type="evidence" value="ECO:0007669"/>
    <property type="project" value="UniProtKB-UniRule"/>
</dbReference>
<dbReference type="Pfam" id="PF02965">
    <property type="entry name" value="Met_synt_B12"/>
    <property type="match status" value="1"/>
</dbReference>
<feature type="binding site" evidence="18">
    <location>
        <position position="679"/>
    </location>
    <ligand>
        <name>methylcob(III)alamin</name>
        <dbReference type="ChEBI" id="CHEBI:28115"/>
    </ligand>
</feature>
<feature type="binding site" evidence="18">
    <location>
        <begin position="1181"/>
        <end position="1182"/>
    </location>
    <ligand>
        <name>S-adenosyl-L-methionine</name>
        <dbReference type="ChEBI" id="CHEBI:59789"/>
    </ligand>
</feature>
<gene>
    <name evidence="25" type="ORF">BCR43DRAFT_440886</name>
</gene>
<feature type="binding site" evidence="17 19">
    <location>
        <position position="294"/>
    </location>
    <ligand>
        <name>Zn(2+)</name>
        <dbReference type="ChEBI" id="CHEBI:29105"/>
    </ligand>
</feature>
<dbReference type="SUPFAM" id="SSF82282">
    <property type="entry name" value="Homocysteine S-methyltransferase"/>
    <property type="match status" value="1"/>
</dbReference>
<evidence type="ECO:0000256" key="6">
    <source>
        <dbReference type="ARBA" id="ARBA00022603"/>
    </source>
</evidence>
<dbReference type="InterPro" id="IPR006158">
    <property type="entry name" value="Cobalamin-bd"/>
</dbReference>
<keyword evidence="8 16" id="KW-0846">Cobalamin</keyword>
<dbReference type="PROSITE" id="PS50972">
    <property type="entry name" value="PTERIN_BINDING"/>
    <property type="match status" value="1"/>
</dbReference>
<feature type="domain" description="B12-binding N-terminal" evidence="24">
    <location>
        <begin position="632"/>
        <end position="698"/>
    </location>
</feature>
<evidence type="ECO:0000259" key="21">
    <source>
        <dbReference type="PROSITE" id="PS50972"/>
    </source>
</evidence>
<dbReference type="PROSITE" id="PS50974">
    <property type="entry name" value="ADOMET_ACTIVATION"/>
    <property type="match status" value="1"/>
</dbReference>
<name>A0A1X2HA94_SYNRA</name>
<dbReference type="GO" id="GO:0032259">
    <property type="term" value="P:methylation"/>
    <property type="evidence" value="ECO:0007669"/>
    <property type="project" value="UniProtKB-KW"/>
</dbReference>
<dbReference type="Pfam" id="PF00809">
    <property type="entry name" value="Pterin_bind"/>
    <property type="match status" value="1"/>
</dbReference>
<evidence type="ECO:0000256" key="8">
    <source>
        <dbReference type="ARBA" id="ARBA00022628"/>
    </source>
</evidence>
<feature type="binding site" evidence="18">
    <location>
        <position position="844"/>
    </location>
    <ligand>
        <name>methylcob(III)alamin</name>
        <dbReference type="ChEBI" id="CHEBI:28115"/>
    </ligand>
</feature>
<dbReference type="Pfam" id="PF02607">
    <property type="entry name" value="B12-binding_2"/>
    <property type="match status" value="1"/>
</dbReference>
<dbReference type="Gene3D" id="3.20.20.20">
    <property type="entry name" value="Dihydropteroate synthase-like"/>
    <property type="match status" value="1"/>
</dbReference>
<dbReference type="Gene3D" id="1.10.288.10">
    <property type="entry name" value="Cobalamin-dependent Methionine Synthase, domain 2"/>
    <property type="match status" value="1"/>
</dbReference>
<dbReference type="InterPro" id="IPR037010">
    <property type="entry name" value="VitB12-dep_Met_synth_activ_sf"/>
</dbReference>
<dbReference type="InterPro" id="IPR000489">
    <property type="entry name" value="Pterin-binding_dom"/>
</dbReference>
<dbReference type="Pfam" id="PF02574">
    <property type="entry name" value="S-methyl_trans"/>
    <property type="match status" value="1"/>
</dbReference>
<dbReference type="GO" id="GO:0050667">
    <property type="term" value="P:homocysteine metabolic process"/>
    <property type="evidence" value="ECO:0007669"/>
    <property type="project" value="TreeGrafter"/>
</dbReference>
<dbReference type="OrthoDB" id="261426at2759"/>
<dbReference type="InterPro" id="IPR050554">
    <property type="entry name" value="Met_Synthase/Corrinoid"/>
</dbReference>
<dbReference type="FunFam" id="3.20.20.20:FF:000002">
    <property type="entry name" value="Methionine synthase"/>
    <property type="match status" value="1"/>
</dbReference>
<evidence type="ECO:0000256" key="1">
    <source>
        <dbReference type="ARBA" id="ARBA00001947"/>
    </source>
</evidence>
<evidence type="ECO:0000256" key="19">
    <source>
        <dbReference type="PROSITE-ProRule" id="PRU00333"/>
    </source>
</evidence>
<keyword evidence="13 16" id="KW-0862">Zinc</keyword>
<evidence type="ECO:0000313" key="25">
    <source>
        <dbReference type="EMBL" id="ORY95560.1"/>
    </source>
</evidence>
<evidence type="ECO:0000256" key="16">
    <source>
        <dbReference type="PIRNR" id="PIRNR000381"/>
    </source>
</evidence>
<keyword evidence="7 16" id="KW-0028">Amino-acid biosynthesis</keyword>
<keyword evidence="6 16" id="KW-0489">Methyltransferase</keyword>
<evidence type="ECO:0000256" key="4">
    <source>
        <dbReference type="ARBA" id="ARBA00010398"/>
    </source>
</evidence>
<dbReference type="FunFam" id="1.10.1240.10:FF:000001">
    <property type="entry name" value="Methionine synthase"/>
    <property type="match status" value="1"/>
</dbReference>
<dbReference type="InterPro" id="IPR036589">
    <property type="entry name" value="HCY_dom_sf"/>
</dbReference>
<dbReference type="SUPFAM" id="SSF52242">
    <property type="entry name" value="Cobalamin (vitamin B12)-binding domain"/>
    <property type="match status" value="1"/>
</dbReference>
<dbReference type="InterPro" id="IPR033706">
    <property type="entry name" value="Met_synthase_B12-bd"/>
</dbReference>
<evidence type="ECO:0000256" key="14">
    <source>
        <dbReference type="ARBA" id="ARBA00023167"/>
    </source>
</evidence>
<dbReference type="OMA" id="ADCIAMS"/>
<evidence type="ECO:0000259" key="24">
    <source>
        <dbReference type="PROSITE" id="PS51337"/>
    </source>
</evidence>
<keyword evidence="14 16" id="KW-0486">Methionine biosynthesis</keyword>
<organism evidence="25 26">
    <name type="scientific">Syncephalastrum racemosum</name>
    <name type="common">Filamentous fungus</name>
    <dbReference type="NCBI Taxonomy" id="13706"/>
    <lineage>
        <taxon>Eukaryota</taxon>
        <taxon>Fungi</taxon>
        <taxon>Fungi incertae sedis</taxon>
        <taxon>Mucoromycota</taxon>
        <taxon>Mucoromycotina</taxon>
        <taxon>Mucoromycetes</taxon>
        <taxon>Mucorales</taxon>
        <taxon>Syncephalastraceae</taxon>
        <taxon>Syncephalastrum</taxon>
    </lineage>
</organism>
<dbReference type="UniPathway" id="UPA00051">
    <property type="reaction ID" value="UER00081"/>
</dbReference>
<evidence type="ECO:0000256" key="9">
    <source>
        <dbReference type="ARBA" id="ARBA00022679"/>
    </source>
</evidence>
<feature type="domain" description="AdoMet activation" evidence="22">
    <location>
        <begin position="881"/>
        <end position="1218"/>
    </location>
</feature>
<comment type="caution">
    <text evidence="25">The sequence shown here is derived from an EMBL/GenBank/DDBJ whole genome shotgun (WGS) entry which is preliminary data.</text>
</comment>
<comment type="catalytic activity">
    <reaction evidence="16">
        <text>(6S)-5-methyl-5,6,7,8-tetrahydrofolate + L-homocysteine = (6S)-5,6,7,8-tetrahydrofolate + L-methionine</text>
        <dbReference type="Rhea" id="RHEA:11172"/>
        <dbReference type="ChEBI" id="CHEBI:18608"/>
        <dbReference type="ChEBI" id="CHEBI:57453"/>
        <dbReference type="ChEBI" id="CHEBI:57844"/>
        <dbReference type="ChEBI" id="CHEBI:58199"/>
        <dbReference type="EC" id="2.1.1.13"/>
    </reaction>
</comment>
<dbReference type="NCBIfam" id="NF007024">
    <property type="entry name" value="PRK09490.1"/>
    <property type="match status" value="1"/>
</dbReference>
<comment type="function">
    <text evidence="16">Catalyzes the transfer of a methyl group from methyl-cobalamin to homocysteine, yielding enzyme-bound cob(I)alamin and methionine. Subsequently, remethylates the cofactor using methyltetrahydrofolate.</text>
</comment>
<dbReference type="InterPro" id="IPR004223">
    <property type="entry name" value="VitB12-dep_Met_synth_activ_dom"/>
</dbReference>
<dbReference type="EMBL" id="MCGN01000006">
    <property type="protein sequence ID" value="ORY95560.1"/>
    <property type="molecule type" value="Genomic_DNA"/>
</dbReference>
<dbReference type="PROSITE" id="PS51337">
    <property type="entry name" value="B12_BINDING_NTER"/>
    <property type="match status" value="1"/>
</dbReference>
<evidence type="ECO:0000256" key="13">
    <source>
        <dbReference type="ARBA" id="ARBA00022833"/>
    </source>
</evidence>
<dbReference type="AlphaFoldDB" id="A0A1X2HA94"/>
<feature type="domain" description="B12-binding" evidence="23">
    <location>
        <begin position="730"/>
        <end position="865"/>
    </location>
</feature>
<comment type="domain">
    <text evidence="16">Modular enzyme with four functionally distinct domains. The isolated Hcy-binding domain catalyzes methyl transfer from free methylcobalamin to homocysteine. The Hcy-binding domain in association with the pterin-binding domain catalyzes the methylation of cob(I)alamin by methyltetrahydrofolate and the methylation of homocysteine. The B12-binding domain binds the cofactor. The AdoMet activation domain binds S-adenosyl-L-methionine. Under aerobic conditions cob(I)alamin can be converted to inactive cob(II)alamin. Reductive methylation by S-adenosyl-L-methionine and flavodoxin regenerates methylcobalamin.</text>
</comment>
<evidence type="ECO:0000256" key="12">
    <source>
        <dbReference type="ARBA" id="ARBA00022737"/>
    </source>
</evidence>
<dbReference type="InterPro" id="IPR011005">
    <property type="entry name" value="Dihydropteroate_synth-like_sf"/>
</dbReference>
<dbReference type="PIRSF" id="PIRSF000381">
    <property type="entry name" value="MetH"/>
    <property type="match status" value="1"/>
</dbReference>
<protein>
    <recommendedName>
        <fullName evidence="5 16">Methionine synthase</fullName>
        <ecNumber evidence="5 16">2.1.1.13</ecNumber>
    </recommendedName>
    <alternativeName>
        <fullName evidence="16">5-methyltetrahydrofolate--homocysteine methyltransferase</fullName>
    </alternativeName>
</protein>
<dbReference type="Gene3D" id="3.40.50.280">
    <property type="entry name" value="Cobalamin-binding domain"/>
    <property type="match status" value="1"/>
</dbReference>
<keyword evidence="15 16" id="KW-0170">Cobalt</keyword>
<dbReference type="Pfam" id="PF02310">
    <property type="entry name" value="B12-binding"/>
    <property type="match status" value="1"/>
</dbReference>
<evidence type="ECO:0000256" key="7">
    <source>
        <dbReference type="ARBA" id="ARBA00022605"/>
    </source>
</evidence>
<dbReference type="EC" id="2.1.1.13" evidence="5 16"/>
<dbReference type="SUPFAM" id="SSF47644">
    <property type="entry name" value="Methionine synthase domain"/>
    <property type="match status" value="1"/>
</dbReference>
<dbReference type="GO" id="GO:0046653">
    <property type="term" value="P:tetrahydrofolate metabolic process"/>
    <property type="evidence" value="ECO:0007669"/>
    <property type="project" value="TreeGrafter"/>
</dbReference>
<feature type="binding site" description="axial binding residue" evidence="17">
    <location>
        <position position="743"/>
    </location>
    <ligand>
        <name>methylcob(III)alamin</name>
        <dbReference type="ChEBI" id="CHEBI:28115"/>
    </ligand>
    <ligandPart>
        <name>Co</name>
        <dbReference type="ChEBI" id="CHEBI:27638"/>
    </ligandPart>
</feature>
<feature type="binding site" evidence="18">
    <location>
        <position position="1126"/>
    </location>
    <ligand>
        <name>S-adenosyl-L-methionine</name>
        <dbReference type="ChEBI" id="CHEBI:59789"/>
    </ligand>
</feature>
<keyword evidence="11 16" id="KW-0479">Metal-binding</keyword>
<dbReference type="SUPFAM" id="SSF56507">
    <property type="entry name" value="Methionine synthase activation domain-like"/>
    <property type="match status" value="1"/>
</dbReference>
<comment type="cofactor">
    <cofactor evidence="2 16 17">
        <name>methylcob(III)alamin</name>
        <dbReference type="ChEBI" id="CHEBI:28115"/>
    </cofactor>
</comment>
<dbReference type="Gene3D" id="3.10.196.10">
    <property type="entry name" value="Vitamin B12-dependent methionine synthase, activation domain"/>
    <property type="match status" value="1"/>
</dbReference>
<feature type="binding site" evidence="18">
    <location>
        <begin position="740"/>
        <end position="744"/>
    </location>
    <ligand>
        <name>methylcob(III)alamin</name>
        <dbReference type="ChEBI" id="CHEBI:28115"/>
    </ligand>
</feature>
<evidence type="ECO:0000256" key="18">
    <source>
        <dbReference type="PIRSR" id="PIRSR000381-2"/>
    </source>
</evidence>
<dbReference type="InterPro" id="IPR011822">
    <property type="entry name" value="MetH"/>
</dbReference>
<keyword evidence="26" id="KW-1185">Reference proteome</keyword>
<evidence type="ECO:0000259" key="23">
    <source>
        <dbReference type="PROSITE" id="PS51332"/>
    </source>
</evidence>
<comment type="similarity">
    <text evidence="4">Belongs to the vitamin-B12 dependent methionine synthase family.</text>
</comment>
<feature type="domain" description="Hcy-binding" evidence="20">
    <location>
        <begin position="1"/>
        <end position="309"/>
    </location>
</feature>
<dbReference type="InParanoid" id="A0A1X2HA94"/>
<dbReference type="PROSITE" id="PS51332">
    <property type="entry name" value="B12_BINDING"/>
    <property type="match status" value="1"/>
</dbReference>
<feature type="binding site" evidence="18">
    <location>
        <position position="792"/>
    </location>
    <ligand>
        <name>methylcob(III)alamin</name>
        <dbReference type="ChEBI" id="CHEBI:28115"/>
    </ligand>
</feature>
<dbReference type="SUPFAM" id="SSF51717">
    <property type="entry name" value="Dihydropteroate synthetase-like"/>
    <property type="match status" value="1"/>
</dbReference>
<feature type="binding site" evidence="18">
    <location>
        <position position="932"/>
    </location>
    <ligand>
        <name>S-adenosyl-L-methionine</name>
        <dbReference type="ChEBI" id="CHEBI:59789"/>
    </ligand>
</feature>
<dbReference type="GO" id="GO:0005829">
    <property type="term" value="C:cytosol"/>
    <property type="evidence" value="ECO:0007669"/>
    <property type="project" value="TreeGrafter"/>
</dbReference>
<dbReference type="CDD" id="cd00740">
    <property type="entry name" value="MeTr"/>
    <property type="match status" value="1"/>
</dbReference>
<evidence type="ECO:0000256" key="10">
    <source>
        <dbReference type="ARBA" id="ARBA00022691"/>
    </source>
</evidence>
<dbReference type="PANTHER" id="PTHR45833:SF1">
    <property type="entry name" value="METHIONINE SYNTHASE"/>
    <property type="match status" value="1"/>
</dbReference>
<dbReference type="GO" id="GO:0008270">
    <property type="term" value="F:zinc ion binding"/>
    <property type="evidence" value="ECO:0007669"/>
    <property type="project" value="UniProtKB-UniRule"/>
</dbReference>
<evidence type="ECO:0000256" key="17">
    <source>
        <dbReference type="PIRSR" id="PIRSR000381-1"/>
    </source>
</evidence>